<reference evidence="3" key="1">
    <citation type="submission" date="2015-07" db="EMBL/GenBank/DDBJ databases">
        <title>Fjat-14205 dsm 2895.</title>
        <authorList>
            <person name="Liu B."/>
            <person name="Wang J."/>
            <person name="Zhu Y."/>
            <person name="Liu G."/>
            <person name="Chen Q."/>
            <person name="Chen Z."/>
            <person name="Lan J."/>
            <person name="Che J."/>
            <person name="Ge C."/>
            <person name="Shi H."/>
            <person name="Pan Z."/>
            <person name="Liu X."/>
        </authorList>
    </citation>
    <scope>NUCLEOTIDE SEQUENCE [LARGE SCALE GENOMIC DNA]</scope>
    <source>
        <strain evidence="3">DSM 25560</strain>
    </source>
</reference>
<accession>A0ABR5JX40</accession>
<organism evidence="2 3">
    <name type="scientific">Lysinibacillus contaminans</name>
    <dbReference type="NCBI Taxonomy" id="1293441"/>
    <lineage>
        <taxon>Bacteria</taxon>
        <taxon>Bacillati</taxon>
        <taxon>Bacillota</taxon>
        <taxon>Bacilli</taxon>
        <taxon>Bacillales</taxon>
        <taxon>Bacillaceae</taxon>
        <taxon>Lysinibacillus</taxon>
    </lineage>
</organism>
<comment type="caution">
    <text evidence="2">The sequence shown here is derived from an EMBL/GenBank/DDBJ whole genome shotgun (WGS) entry which is preliminary data.</text>
</comment>
<feature type="transmembrane region" description="Helical" evidence="1">
    <location>
        <begin position="5"/>
        <end position="23"/>
    </location>
</feature>
<keyword evidence="1" id="KW-1133">Transmembrane helix</keyword>
<feature type="transmembrane region" description="Helical" evidence="1">
    <location>
        <begin position="29"/>
        <end position="49"/>
    </location>
</feature>
<evidence type="ECO:0000313" key="2">
    <source>
        <dbReference type="EMBL" id="KOS66520.1"/>
    </source>
</evidence>
<keyword evidence="1" id="KW-0472">Membrane</keyword>
<dbReference type="EMBL" id="LGRV01000007">
    <property type="protein sequence ID" value="KOS66520.1"/>
    <property type="molecule type" value="Genomic_DNA"/>
</dbReference>
<keyword evidence="1" id="KW-0812">Transmembrane</keyword>
<protein>
    <submittedName>
        <fullName evidence="2">Membrane protein</fullName>
    </submittedName>
</protein>
<dbReference type="Proteomes" id="UP000050668">
    <property type="component" value="Unassembled WGS sequence"/>
</dbReference>
<keyword evidence="3" id="KW-1185">Reference proteome</keyword>
<gene>
    <name evidence="2" type="ORF">AEA09_17405</name>
</gene>
<sequence length="56" mass="6401">MKIGMWIAILLSAIVAFIVGDLYGQPLHWYLFILIVIVGFFIHTIILILKVKDENS</sequence>
<evidence type="ECO:0000313" key="3">
    <source>
        <dbReference type="Proteomes" id="UP000050668"/>
    </source>
</evidence>
<evidence type="ECO:0000256" key="1">
    <source>
        <dbReference type="SAM" id="Phobius"/>
    </source>
</evidence>
<name>A0ABR5JX40_9BACI</name>
<proteinExistence type="predicted"/>
<dbReference type="RefSeq" id="WP_169778093.1">
    <property type="nucleotide sequence ID" value="NZ_LGRV01000007.1"/>
</dbReference>